<dbReference type="Pfam" id="PF01261">
    <property type="entry name" value="AP_endonuc_2"/>
    <property type="match status" value="2"/>
</dbReference>
<dbReference type="SMART" id="SM00518">
    <property type="entry name" value="AP2Ec"/>
    <property type="match status" value="1"/>
</dbReference>
<dbReference type="FunCoup" id="D6RKI9">
    <property type="interactions" value="370"/>
</dbReference>
<evidence type="ECO:0000256" key="7">
    <source>
        <dbReference type="ARBA" id="ARBA00023204"/>
    </source>
</evidence>
<evidence type="ECO:0000259" key="9">
    <source>
        <dbReference type="Pfam" id="PF01261"/>
    </source>
</evidence>
<evidence type="ECO:0000256" key="2">
    <source>
        <dbReference type="ARBA" id="ARBA00005340"/>
    </source>
</evidence>
<evidence type="ECO:0000313" key="11">
    <source>
        <dbReference type="Proteomes" id="UP000001861"/>
    </source>
</evidence>
<dbReference type="PANTHER" id="PTHR21445">
    <property type="entry name" value="ENDONUCLEASE IV ENDODEOXYRIBONUCLEASE IV"/>
    <property type="match status" value="1"/>
</dbReference>
<dbReference type="InterPro" id="IPR001719">
    <property type="entry name" value="AP_endonuc_2"/>
</dbReference>
<dbReference type="GO" id="GO:0006284">
    <property type="term" value="P:base-excision repair"/>
    <property type="evidence" value="ECO:0007669"/>
    <property type="project" value="TreeGrafter"/>
</dbReference>
<evidence type="ECO:0000256" key="6">
    <source>
        <dbReference type="ARBA" id="ARBA00022833"/>
    </source>
</evidence>
<keyword evidence="11" id="KW-1185">Reference proteome</keyword>
<dbReference type="PROSITE" id="PS51432">
    <property type="entry name" value="AP_NUCLEASE_F2_4"/>
    <property type="match status" value="1"/>
</dbReference>
<dbReference type="GO" id="GO:0008081">
    <property type="term" value="F:phosphoric diester hydrolase activity"/>
    <property type="evidence" value="ECO:0007669"/>
    <property type="project" value="TreeGrafter"/>
</dbReference>
<evidence type="ECO:0000256" key="5">
    <source>
        <dbReference type="ARBA" id="ARBA00022801"/>
    </source>
</evidence>
<dbReference type="VEuPathDB" id="FungiDB:CC1G_13815"/>
<dbReference type="AlphaFoldDB" id="D6RKI9"/>
<dbReference type="RefSeq" id="XP_002911780.1">
    <property type="nucleotide sequence ID" value="XM_002911734.1"/>
</dbReference>
<dbReference type="InterPro" id="IPR018246">
    <property type="entry name" value="AP_endonuc_F2_Zn_BS"/>
</dbReference>
<dbReference type="GO" id="GO:0005634">
    <property type="term" value="C:nucleus"/>
    <property type="evidence" value="ECO:0007669"/>
    <property type="project" value="TreeGrafter"/>
</dbReference>
<dbReference type="InterPro" id="IPR036237">
    <property type="entry name" value="Xyl_isomerase-like_sf"/>
</dbReference>
<evidence type="ECO:0000256" key="3">
    <source>
        <dbReference type="ARBA" id="ARBA00022723"/>
    </source>
</evidence>
<accession>D6RKI9</accession>
<feature type="region of interest" description="Disordered" evidence="8">
    <location>
        <begin position="1"/>
        <end position="108"/>
    </location>
</feature>
<keyword evidence="3" id="KW-0479">Metal-binding</keyword>
<organism evidence="10 11">
    <name type="scientific">Coprinopsis cinerea (strain Okayama-7 / 130 / ATCC MYA-4618 / FGSC 9003)</name>
    <name type="common">Inky cap fungus</name>
    <name type="synonym">Hormographiella aspergillata</name>
    <dbReference type="NCBI Taxonomy" id="240176"/>
    <lineage>
        <taxon>Eukaryota</taxon>
        <taxon>Fungi</taxon>
        <taxon>Dikarya</taxon>
        <taxon>Basidiomycota</taxon>
        <taxon>Agaricomycotina</taxon>
        <taxon>Agaricomycetes</taxon>
        <taxon>Agaricomycetidae</taxon>
        <taxon>Agaricales</taxon>
        <taxon>Agaricineae</taxon>
        <taxon>Psathyrellaceae</taxon>
        <taxon>Coprinopsis</taxon>
    </lineage>
</organism>
<gene>
    <name evidence="10" type="ORF">CC1G_13815</name>
</gene>
<protein>
    <submittedName>
        <fullName evidence="10">Endonuclease IV</fullName>
    </submittedName>
</protein>
<dbReference type="Gene3D" id="3.20.20.150">
    <property type="entry name" value="Divalent-metal-dependent TIM barrel enzymes"/>
    <property type="match status" value="2"/>
</dbReference>
<dbReference type="GO" id="GO:0008270">
    <property type="term" value="F:zinc ion binding"/>
    <property type="evidence" value="ECO:0007669"/>
    <property type="project" value="InterPro"/>
</dbReference>
<evidence type="ECO:0000313" key="10">
    <source>
        <dbReference type="EMBL" id="EFI28286.1"/>
    </source>
</evidence>
<dbReference type="GO" id="GO:0003906">
    <property type="term" value="F:DNA-(apurinic or apyrimidinic site) endonuclease activity"/>
    <property type="evidence" value="ECO:0007669"/>
    <property type="project" value="TreeGrafter"/>
</dbReference>
<dbReference type="CDD" id="cd00019">
    <property type="entry name" value="AP2Ec"/>
    <property type="match status" value="1"/>
</dbReference>
<dbReference type="HOGENOM" id="CLU_868822_0_0_1"/>
<keyword evidence="6" id="KW-0862">Zinc</keyword>
<dbReference type="GeneID" id="6004654"/>
<keyword evidence="7" id="KW-0234">DNA repair</keyword>
<comment type="caution">
    <text evidence="10">The sequence shown here is derived from an EMBL/GenBank/DDBJ whole genome shotgun (WGS) entry which is preliminary data.</text>
</comment>
<feature type="domain" description="Xylose isomerase-like TIM barrel" evidence="9">
    <location>
        <begin position="238"/>
        <end position="319"/>
    </location>
</feature>
<dbReference type="eggNOG" id="KOG3997">
    <property type="taxonomic scope" value="Eukaryota"/>
</dbReference>
<dbReference type="KEGG" id="cci:CC1G_13815"/>
<sequence>MTASVTRSRTRGGASGATGAGSASFSSTANAVKEAEVVARPRKRVKLDKEDTVKSLASEDPDYTDTQALLDPTVESSASTTASPTKKRKPRKTASKTNADEPVDTSSFLPRVKSPWKVGAHVSAAGGVENAVVNAAAIGCNAFALFLKSQRKWTSAALTEESISTFKKRMKEFGYAPGDVLPHGSYLVNLGNPDAEKRQKSYECFLDDVKRCEALGLTLYNFHYEGGYDRIGVHGNIIGATFEQLKEIIDQVEDKTRVGVCIDTCHAFSAGYDIRTKEGWNETMDKFERVIGLEYLKGMHLNDSKTAFDSKKDRHENIGL</sequence>
<dbReference type="OMA" id="NPRGWAT"/>
<keyword evidence="4" id="KW-0227">DNA damage</keyword>
<dbReference type="Proteomes" id="UP000001861">
    <property type="component" value="Unassembled WGS sequence"/>
</dbReference>
<dbReference type="STRING" id="240176.D6RKI9"/>
<comment type="similarity">
    <text evidence="2">Belongs to the AP endonuclease 2 family.</text>
</comment>
<dbReference type="PROSITE" id="PS00730">
    <property type="entry name" value="AP_NUCLEASE_F2_2"/>
    <property type="match status" value="1"/>
</dbReference>
<keyword evidence="10" id="KW-0255">Endonuclease</keyword>
<reference evidence="10 11" key="1">
    <citation type="journal article" date="2010" name="Proc. Natl. Acad. Sci. U.S.A.">
        <title>Insights into evolution of multicellular fungi from the assembled chromosomes of the mushroom Coprinopsis cinerea (Coprinus cinereus).</title>
        <authorList>
            <person name="Stajich J.E."/>
            <person name="Wilke S.K."/>
            <person name="Ahren D."/>
            <person name="Au C.H."/>
            <person name="Birren B.W."/>
            <person name="Borodovsky M."/>
            <person name="Burns C."/>
            <person name="Canback B."/>
            <person name="Casselton L.A."/>
            <person name="Cheng C.K."/>
            <person name="Deng J."/>
            <person name="Dietrich F.S."/>
            <person name="Fargo D.C."/>
            <person name="Farman M.L."/>
            <person name="Gathman A.C."/>
            <person name="Goldberg J."/>
            <person name="Guigo R."/>
            <person name="Hoegger P.J."/>
            <person name="Hooker J.B."/>
            <person name="Huggins A."/>
            <person name="James T.Y."/>
            <person name="Kamada T."/>
            <person name="Kilaru S."/>
            <person name="Kodira C."/>
            <person name="Kues U."/>
            <person name="Kupfer D."/>
            <person name="Kwan H.S."/>
            <person name="Lomsadze A."/>
            <person name="Li W."/>
            <person name="Lilly W.W."/>
            <person name="Ma L.J."/>
            <person name="Mackey A.J."/>
            <person name="Manning G."/>
            <person name="Martin F."/>
            <person name="Muraguchi H."/>
            <person name="Natvig D.O."/>
            <person name="Palmerini H."/>
            <person name="Ramesh M.A."/>
            <person name="Rehmeyer C.J."/>
            <person name="Roe B.A."/>
            <person name="Shenoy N."/>
            <person name="Stanke M."/>
            <person name="Ter-Hovhannisyan V."/>
            <person name="Tunlid A."/>
            <person name="Velagapudi R."/>
            <person name="Vision T.J."/>
            <person name="Zeng Q."/>
            <person name="Zolan M.E."/>
            <person name="Pukkila P.J."/>
        </authorList>
    </citation>
    <scope>NUCLEOTIDE SEQUENCE [LARGE SCALE GENOMIC DNA]</scope>
    <source>
        <strain evidence="11">Okayama-7 / 130 / ATCC MYA-4618 / FGSC 9003</strain>
    </source>
</reference>
<keyword evidence="5" id="KW-0378">Hydrolase</keyword>
<keyword evidence="10" id="KW-0540">Nuclease</keyword>
<dbReference type="PANTHER" id="PTHR21445:SF0">
    <property type="entry name" value="APURINIC-APYRIMIDINIC ENDONUCLEASE"/>
    <property type="match status" value="1"/>
</dbReference>
<feature type="compositionally biased region" description="Low complexity" evidence="8">
    <location>
        <begin position="20"/>
        <end position="29"/>
    </location>
</feature>
<dbReference type="SUPFAM" id="SSF51658">
    <property type="entry name" value="Xylose isomerase-like"/>
    <property type="match status" value="1"/>
</dbReference>
<dbReference type="EMBL" id="AACS02000002">
    <property type="protein sequence ID" value="EFI28286.1"/>
    <property type="molecule type" value="Genomic_DNA"/>
</dbReference>
<name>D6RKI9_COPC7</name>
<proteinExistence type="inferred from homology"/>
<dbReference type="GO" id="GO:0005739">
    <property type="term" value="C:mitochondrion"/>
    <property type="evidence" value="ECO:0007669"/>
    <property type="project" value="TreeGrafter"/>
</dbReference>
<dbReference type="OrthoDB" id="7663182at2759"/>
<evidence type="ECO:0000256" key="4">
    <source>
        <dbReference type="ARBA" id="ARBA00022763"/>
    </source>
</evidence>
<dbReference type="InterPro" id="IPR013022">
    <property type="entry name" value="Xyl_isomerase-like_TIM-brl"/>
</dbReference>
<evidence type="ECO:0000256" key="8">
    <source>
        <dbReference type="SAM" id="MobiDB-lite"/>
    </source>
</evidence>
<feature type="domain" description="Xylose isomerase-like TIM barrel" evidence="9">
    <location>
        <begin position="134"/>
        <end position="225"/>
    </location>
</feature>
<dbReference type="NCBIfam" id="TIGR00587">
    <property type="entry name" value="nfo"/>
    <property type="match status" value="1"/>
</dbReference>
<feature type="compositionally biased region" description="Basic residues" evidence="8">
    <location>
        <begin position="85"/>
        <end position="94"/>
    </location>
</feature>
<dbReference type="InParanoid" id="D6RKI9"/>
<dbReference type="GO" id="GO:0003677">
    <property type="term" value="F:DNA binding"/>
    <property type="evidence" value="ECO:0007669"/>
    <property type="project" value="InterPro"/>
</dbReference>
<comment type="cofactor">
    <cofactor evidence="1">
        <name>Zn(2+)</name>
        <dbReference type="ChEBI" id="CHEBI:29105"/>
    </cofactor>
</comment>
<evidence type="ECO:0000256" key="1">
    <source>
        <dbReference type="ARBA" id="ARBA00001947"/>
    </source>
</evidence>